<organism evidence="13 16">
    <name type="scientific">Sarcoptes scabiei</name>
    <name type="common">Itch mite</name>
    <name type="synonym">Acarus scabiei</name>
    <dbReference type="NCBI Taxonomy" id="52283"/>
    <lineage>
        <taxon>Eukaryota</taxon>
        <taxon>Metazoa</taxon>
        <taxon>Ecdysozoa</taxon>
        <taxon>Arthropoda</taxon>
        <taxon>Chelicerata</taxon>
        <taxon>Arachnida</taxon>
        <taxon>Acari</taxon>
        <taxon>Acariformes</taxon>
        <taxon>Sarcoptiformes</taxon>
        <taxon>Astigmata</taxon>
        <taxon>Psoroptidia</taxon>
        <taxon>Sarcoptoidea</taxon>
        <taxon>Sarcoptidae</taxon>
        <taxon>Sarcoptinae</taxon>
        <taxon>Sarcoptes</taxon>
    </lineage>
</organism>
<dbReference type="InterPro" id="IPR007238">
    <property type="entry name" value="DNA_primase_lsu_euk/arc"/>
</dbReference>
<evidence type="ECO:0000256" key="2">
    <source>
        <dbReference type="ARBA" id="ARBA00010564"/>
    </source>
</evidence>
<dbReference type="GO" id="GO:0003677">
    <property type="term" value="F:DNA binding"/>
    <property type="evidence" value="ECO:0007669"/>
    <property type="project" value="UniProtKB-KW"/>
</dbReference>
<evidence type="ECO:0000313" key="15">
    <source>
        <dbReference type="Proteomes" id="UP000070412"/>
    </source>
</evidence>
<dbReference type="InterPro" id="IPR058560">
    <property type="entry name" value="DNA_primase_C"/>
</dbReference>
<dbReference type="GO" id="GO:0006269">
    <property type="term" value="P:DNA replication, synthesis of primer"/>
    <property type="evidence" value="ECO:0007669"/>
    <property type="project" value="UniProtKB-KW"/>
</dbReference>
<dbReference type="PANTHER" id="PTHR10537">
    <property type="entry name" value="DNA PRIMASE LARGE SUBUNIT"/>
    <property type="match status" value="1"/>
</dbReference>
<dbReference type="OrthoDB" id="421393at2759"/>
<protein>
    <recommendedName>
        <fullName evidence="3">DNA primase large subunit</fullName>
    </recommendedName>
</protein>
<dbReference type="SUPFAM" id="SSF140914">
    <property type="entry name" value="PriB N-terminal domain-like"/>
    <property type="match status" value="1"/>
</dbReference>
<evidence type="ECO:0000313" key="13">
    <source>
        <dbReference type="EMBL" id="KPM07803.1"/>
    </source>
</evidence>
<evidence type="ECO:0000256" key="7">
    <source>
        <dbReference type="ARBA" id="ARBA00022723"/>
    </source>
</evidence>
<gene>
    <name evidence="12" type="primary">SSS_255g</name>
    <name evidence="13" type="ORF">QR98_0063090</name>
    <name evidence="12" type="ORF">SSS_255</name>
</gene>
<keyword evidence="4" id="KW-0004">4Fe-4S</keyword>
<evidence type="ECO:0000256" key="10">
    <source>
        <dbReference type="ARBA" id="ARBA00023125"/>
    </source>
</evidence>
<feature type="domain" description="DNA primase large subunit C-terminal" evidence="11">
    <location>
        <begin position="303"/>
        <end position="479"/>
    </location>
</feature>
<dbReference type="Pfam" id="PF04104">
    <property type="entry name" value="DNA_primase_lrg"/>
    <property type="match status" value="1"/>
</dbReference>
<comment type="cofactor">
    <cofactor evidence="1">
        <name>[4Fe-4S] cluster</name>
        <dbReference type="ChEBI" id="CHEBI:49883"/>
    </cofactor>
</comment>
<dbReference type="GO" id="GO:0046872">
    <property type="term" value="F:metal ion binding"/>
    <property type="evidence" value="ECO:0007669"/>
    <property type="project" value="UniProtKB-KW"/>
</dbReference>
<comment type="similarity">
    <text evidence="2">Belongs to the eukaryotic-type primase large subunit family.</text>
</comment>
<dbReference type="AlphaFoldDB" id="A0A132AA58"/>
<keyword evidence="8" id="KW-0408">Iron</keyword>
<name>A0A132AA58_SARSC</name>
<evidence type="ECO:0000313" key="14">
    <source>
        <dbReference type="EnsemblMetazoa" id="KAF7493474.1"/>
    </source>
</evidence>
<keyword evidence="5" id="KW-0639">Primosome</keyword>
<dbReference type="GO" id="GO:0005658">
    <property type="term" value="C:alpha DNA polymerase:primase complex"/>
    <property type="evidence" value="ECO:0007669"/>
    <property type="project" value="TreeGrafter"/>
</dbReference>
<keyword evidence="15" id="KW-1185">Reference proteome</keyword>
<dbReference type="Proteomes" id="UP000616769">
    <property type="component" value="Unassembled WGS sequence"/>
</dbReference>
<proteinExistence type="inferred from homology"/>
<evidence type="ECO:0000256" key="1">
    <source>
        <dbReference type="ARBA" id="ARBA00001966"/>
    </source>
</evidence>
<keyword evidence="9" id="KW-0411">Iron-sulfur</keyword>
<keyword evidence="6" id="KW-0235">DNA replication</keyword>
<dbReference type="Proteomes" id="UP000070412">
    <property type="component" value="Unassembled WGS sequence"/>
</dbReference>
<evidence type="ECO:0000256" key="6">
    <source>
        <dbReference type="ARBA" id="ARBA00022705"/>
    </source>
</evidence>
<dbReference type="Gene3D" id="1.20.930.80">
    <property type="match status" value="1"/>
</dbReference>
<reference evidence="13 16" key="1">
    <citation type="journal article" date="2015" name="Parasit. Vectors">
        <title>Draft genome of the scabies mite.</title>
        <authorList>
            <person name="Rider S.D.Jr."/>
            <person name="Morgan M.S."/>
            <person name="Arlian L.G."/>
        </authorList>
    </citation>
    <scope>NUCLEOTIDE SEQUENCE [LARGE SCALE GENOMIC DNA]</scope>
    <source>
        <strain evidence="13">Arlian Lab</strain>
    </source>
</reference>
<dbReference type="GO" id="GO:0051539">
    <property type="term" value="F:4 iron, 4 sulfur cluster binding"/>
    <property type="evidence" value="ECO:0007669"/>
    <property type="project" value="UniProtKB-KW"/>
</dbReference>
<dbReference type="EnsemblMetazoa" id="SSS_255s_mrna">
    <property type="protein sequence ID" value="KAF7493474.1"/>
    <property type="gene ID" value="SSS_255"/>
</dbReference>
<sequence>MQFERRKRFKLLNQATNEEENQYPYWINFYTRPPIYTALMQEIEDVCSERMRILQIVDNILKSTDNCNHRRLGDIYETIISQIQSLKAKSSGVEKNFYVAGRCTSDLNTSKQCYEARKRDHISHFLLRIYYCQNEELRRWFISREGELFRIRFIDSSDSNLSSLEDCLAYYGYKFEIVSSDDPDYVHNLIYWAKYGKHNSSSIAFKLRFEDALDLVRNRKVYLNDGYAYIASQEMISVICNQFKSNLSRELNRMRADFYSFAEPRLILQLESLHQTYFANFSKNRKNDDSDTNKEMFDIENIDQIANEFFPPCMRSIHETLRREHHLKHYGRLYYGLYLKSIGLRLDDALDFFRSEFSIKNPERFQKEYAYTIRYIYGKEGKRVQLSAYSCQKIISENAPGPNDTHGCPFRHYDVKNLKSMLVRYGINNEADIEEIISRLTSTSIKASAASEACTRYFSLKYNRQLPETYNIHHPNQFYTDAKRSVINVANFNNFHQAIKRENQSEIKENGSEEQELDCDESIIVKDELYDSLLNDSNIKEEIQDDKKMRIN</sequence>
<reference evidence="12" key="3">
    <citation type="submission" date="2020-01" db="EMBL/GenBank/DDBJ databases">
        <authorList>
            <person name="Korhonen P.K.K."/>
            <person name="Guangxu M.G."/>
            <person name="Wang T.W."/>
            <person name="Stroehlein A.J.S."/>
            <person name="Young N.D."/>
            <person name="Ang C.-S.A."/>
            <person name="Fernando D.W.F."/>
            <person name="Lu H.L."/>
            <person name="Taylor S.T."/>
            <person name="Ehtesham M.E.M."/>
            <person name="Najaraj S.H.N."/>
            <person name="Harsha G.H.G."/>
            <person name="Madugundu A.M."/>
            <person name="Renuse S.R."/>
            <person name="Holt D.H."/>
            <person name="Pandey A.P."/>
            <person name="Papenfuss A.P."/>
            <person name="Gasser R.B.G."/>
            <person name="Fischer K.F."/>
        </authorList>
    </citation>
    <scope>NUCLEOTIDE SEQUENCE</scope>
    <source>
        <strain evidence="12">SSS_KF_BRIS2020</strain>
    </source>
</reference>
<dbReference type="EMBL" id="JXLN01011899">
    <property type="protein sequence ID" value="KPM07803.1"/>
    <property type="molecule type" value="Genomic_DNA"/>
</dbReference>
<evidence type="ECO:0000256" key="9">
    <source>
        <dbReference type="ARBA" id="ARBA00023014"/>
    </source>
</evidence>
<evidence type="ECO:0000313" key="12">
    <source>
        <dbReference type="EMBL" id="KAF7493474.1"/>
    </source>
</evidence>
<evidence type="ECO:0000313" key="16">
    <source>
        <dbReference type="Proteomes" id="UP000616769"/>
    </source>
</evidence>
<accession>A0A132AA58</accession>
<dbReference type="VEuPathDB" id="VectorBase:SSCA005288"/>
<evidence type="ECO:0000256" key="4">
    <source>
        <dbReference type="ARBA" id="ARBA00022485"/>
    </source>
</evidence>
<evidence type="ECO:0000256" key="8">
    <source>
        <dbReference type="ARBA" id="ARBA00023004"/>
    </source>
</evidence>
<evidence type="ECO:0000256" key="3">
    <source>
        <dbReference type="ARBA" id="ARBA00019038"/>
    </source>
</evidence>
<dbReference type="CDD" id="cd07322">
    <property type="entry name" value="PriL_PriS_Eukaryotic"/>
    <property type="match status" value="1"/>
</dbReference>
<reference evidence="14" key="4">
    <citation type="submission" date="2022-06" db="UniProtKB">
        <authorList>
            <consortium name="EnsemblMetazoa"/>
        </authorList>
    </citation>
    <scope>IDENTIFICATION</scope>
</reference>
<dbReference type="PANTHER" id="PTHR10537:SF3">
    <property type="entry name" value="DNA PRIMASE LARGE SUBUNIT"/>
    <property type="match status" value="1"/>
</dbReference>
<keyword evidence="7" id="KW-0479">Metal-binding</keyword>
<evidence type="ECO:0000259" key="11">
    <source>
        <dbReference type="Pfam" id="PF04104"/>
    </source>
</evidence>
<dbReference type="EMBL" id="WVUK01000056">
    <property type="protein sequence ID" value="KAF7493474.1"/>
    <property type="molecule type" value="Genomic_DNA"/>
</dbReference>
<dbReference type="InterPro" id="IPR016558">
    <property type="entry name" value="DNA_primase_lsu_euk"/>
</dbReference>
<evidence type="ECO:0000256" key="5">
    <source>
        <dbReference type="ARBA" id="ARBA00022515"/>
    </source>
</evidence>
<reference evidence="15" key="2">
    <citation type="journal article" date="2020" name="PLoS Negl. Trop. Dis.">
        <title>High-quality nuclear genome for Sarcoptes scabiei-A critical resource for a neglected parasite.</title>
        <authorList>
            <person name="Korhonen P.K."/>
            <person name="Gasser R.B."/>
            <person name="Ma G."/>
            <person name="Wang T."/>
            <person name="Stroehlein A.J."/>
            <person name="Young N.D."/>
            <person name="Ang C.S."/>
            <person name="Fernando D.D."/>
            <person name="Lu H.C."/>
            <person name="Taylor S."/>
            <person name="Reynolds S.L."/>
            <person name="Mofiz E."/>
            <person name="Najaraj S.H."/>
            <person name="Gowda H."/>
            <person name="Madugundu A."/>
            <person name="Renuse S."/>
            <person name="Holt D."/>
            <person name="Pandey A."/>
            <person name="Papenfuss A.T."/>
            <person name="Fischer K."/>
        </authorList>
    </citation>
    <scope>NUCLEOTIDE SEQUENCE [LARGE SCALE GENOMIC DNA]</scope>
</reference>
<dbReference type="GO" id="GO:0006270">
    <property type="term" value="P:DNA replication initiation"/>
    <property type="evidence" value="ECO:0007669"/>
    <property type="project" value="TreeGrafter"/>
</dbReference>
<keyword evidence="10" id="KW-0238">DNA-binding</keyword>
<dbReference type="Pfam" id="PF26466">
    <property type="entry name" value="DNA_primase_lrg_N"/>
    <property type="match status" value="1"/>
</dbReference>